<dbReference type="InterPro" id="IPR036162">
    <property type="entry name" value="Resolvase-like_N_sf"/>
</dbReference>
<gene>
    <name evidence="3" type="ORF">NX722_10195</name>
</gene>
<evidence type="ECO:0000313" key="3">
    <source>
        <dbReference type="EMBL" id="MCW7553004.1"/>
    </source>
</evidence>
<dbReference type="SUPFAM" id="SSF53041">
    <property type="entry name" value="Resolvase-like"/>
    <property type="match status" value="1"/>
</dbReference>
<dbReference type="PROSITE" id="PS51736">
    <property type="entry name" value="RECOMBINASES_3"/>
    <property type="match status" value="1"/>
</dbReference>
<keyword evidence="4" id="KW-1185">Reference proteome</keyword>
<dbReference type="InterPro" id="IPR011109">
    <property type="entry name" value="DNA_bind_recombinase_dom"/>
</dbReference>
<proteinExistence type="predicted"/>
<dbReference type="InterPro" id="IPR038109">
    <property type="entry name" value="DNA_bind_recomb_sf"/>
</dbReference>
<dbReference type="Pfam" id="PF00239">
    <property type="entry name" value="Resolvase"/>
    <property type="match status" value="1"/>
</dbReference>
<sequence>MQRCAIYTRKSSREGLEQEFNSLHAQREAAMAYIHSQQHEGWLPVDDHYDDGGCSGGNMDRPGLQRLMKDIESNKVDTVVVYKIDRLTRSLTDFARLVDFFDDHQVSFVAVTQQFNTTSSMGRLTLNILLSFAQFEREMTGERIRDKVAMSKQKGKWMGGVPPLGYLAHQQKLKVHPDEAAIVEKAFSYFLETGSALKTIHRLNDEGHRTRIMNNRDGQQRGGQKFTTTYLYKLLHNRTYLGETGHKGQWFRGEHPAIISEHLWQKVHTALSQGAAQRRREQEWKNGAAMLKGVLQDEQGVALVATHTRKRGKLHRYYVSNKAIKEGYSQLSIPPIPAETIENIVTETLQELIITPEIRYQTWQLIQDSDTAIDEQQVTSGLASLGEIWPELFPEEQARLIRLMVERIVVSEQSLEMELHSEGVLEAAMELSQEGNR</sequence>
<dbReference type="RefSeq" id="WP_262567881.1">
    <property type="nucleotide sequence ID" value="NZ_JAPFCC010000001.1"/>
</dbReference>
<dbReference type="InterPro" id="IPR006119">
    <property type="entry name" value="Resolv_N"/>
</dbReference>
<dbReference type="InterPro" id="IPR050639">
    <property type="entry name" value="SSR_resolvase"/>
</dbReference>
<dbReference type="PROSITE" id="PS51737">
    <property type="entry name" value="RECOMBINASE_DNA_BIND"/>
    <property type="match status" value="1"/>
</dbReference>
<dbReference type="CDD" id="cd03768">
    <property type="entry name" value="SR_ResInv"/>
    <property type="match status" value="1"/>
</dbReference>
<feature type="domain" description="Resolvase/invertase-type recombinase catalytic" evidence="1">
    <location>
        <begin position="3"/>
        <end position="155"/>
    </location>
</feature>
<feature type="domain" description="Recombinase" evidence="2">
    <location>
        <begin position="163"/>
        <end position="278"/>
    </location>
</feature>
<protein>
    <submittedName>
        <fullName evidence="3">Recombinase family protein</fullName>
    </submittedName>
</protein>
<evidence type="ECO:0000313" key="4">
    <source>
        <dbReference type="Proteomes" id="UP001209854"/>
    </source>
</evidence>
<organism evidence="3 4">
    <name type="scientific">Endozoicomonas gorgoniicola</name>
    <dbReference type="NCBI Taxonomy" id="1234144"/>
    <lineage>
        <taxon>Bacteria</taxon>
        <taxon>Pseudomonadati</taxon>
        <taxon>Pseudomonadota</taxon>
        <taxon>Gammaproteobacteria</taxon>
        <taxon>Oceanospirillales</taxon>
        <taxon>Endozoicomonadaceae</taxon>
        <taxon>Endozoicomonas</taxon>
    </lineage>
</organism>
<dbReference type="SMART" id="SM00857">
    <property type="entry name" value="Resolvase"/>
    <property type="match status" value="1"/>
</dbReference>
<reference evidence="3 4" key="1">
    <citation type="submission" date="2022-10" db="EMBL/GenBank/DDBJ databases">
        <title>High-quality genome sequences of two octocoral-associated bacteria, Endozoicomonas euniceicola EF212 and Endozoicomonas gorgoniicola PS125.</title>
        <authorList>
            <person name="Chiou Y.-J."/>
            <person name="Chen Y.-H."/>
        </authorList>
    </citation>
    <scope>NUCLEOTIDE SEQUENCE [LARGE SCALE GENOMIC DNA]</scope>
    <source>
        <strain evidence="3 4">PS125</strain>
    </source>
</reference>
<dbReference type="Proteomes" id="UP001209854">
    <property type="component" value="Unassembled WGS sequence"/>
</dbReference>
<evidence type="ECO:0000259" key="1">
    <source>
        <dbReference type="PROSITE" id="PS51736"/>
    </source>
</evidence>
<dbReference type="PANTHER" id="PTHR30461:SF23">
    <property type="entry name" value="DNA RECOMBINASE-RELATED"/>
    <property type="match status" value="1"/>
</dbReference>
<evidence type="ECO:0000259" key="2">
    <source>
        <dbReference type="PROSITE" id="PS51737"/>
    </source>
</evidence>
<dbReference type="Gene3D" id="3.40.50.1390">
    <property type="entry name" value="Resolvase, N-terminal catalytic domain"/>
    <property type="match status" value="1"/>
</dbReference>
<dbReference type="Pfam" id="PF07508">
    <property type="entry name" value="Recombinase"/>
    <property type="match status" value="1"/>
</dbReference>
<accession>A0ABT3MVI2</accession>
<name>A0ABT3MVI2_9GAMM</name>
<dbReference type="PANTHER" id="PTHR30461">
    <property type="entry name" value="DNA-INVERTASE FROM LAMBDOID PROPHAGE"/>
    <property type="match status" value="1"/>
</dbReference>
<dbReference type="Gene3D" id="3.90.1750.20">
    <property type="entry name" value="Putative Large Serine Recombinase, Chain B, Domain 2"/>
    <property type="match status" value="1"/>
</dbReference>
<dbReference type="EMBL" id="JAPFCC010000001">
    <property type="protein sequence ID" value="MCW7553004.1"/>
    <property type="molecule type" value="Genomic_DNA"/>
</dbReference>
<comment type="caution">
    <text evidence="3">The sequence shown here is derived from an EMBL/GenBank/DDBJ whole genome shotgun (WGS) entry which is preliminary data.</text>
</comment>